<dbReference type="AlphaFoldDB" id="A0A223NQM3"/>
<dbReference type="InterPro" id="IPR039373">
    <property type="entry name" value="Peptidase_M28B"/>
</dbReference>
<dbReference type="PANTHER" id="PTHR10404:SF46">
    <property type="entry name" value="VACUOLAR PROTEIN SORTING-ASSOCIATED PROTEIN 70"/>
    <property type="match status" value="1"/>
</dbReference>
<dbReference type="Pfam" id="PF04253">
    <property type="entry name" value="TFR_dimer"/>
    <property type="match status" value="1"/>
</dbReference>
<dbReference type="SUPFAM" id="SSF47672">
    <property type="entry name" value="Transferrin receptor-like dimerisation domain"/>
    <property type="match status" value="1"/>
</dbReference>
<sequence>MPIFTNHTQSCKMKKTFTLAFLVLSAAAIAQQKTISGFTEASAVKELQAEQAFDASLSAPRIGATIKELSAIPHNIGSPGSKAVAEKILQKYKSYGLDAHIETYTVLFPTPKTRLLELTGPTKYSALLKEPALNEDATSNQTGQLPTYNAWSADGDVTAPLVFVNYGLPDDYETLAKLGVDVKGKIVIAKYGRSWRGIKPKVAYEHGAVGCIIYSDPKDDGYTAGDVYPKGAYKNEYGVQRGSVMDMVIYPGDPLTPGVGATKDAKRLDRKDAPTILKIPVLPISYHDAQPLLAALDGIVAPQPWQGGLPITYHLGAGKATVHLKMEFSWDMVPAYDVIAKIKGTKWPDEWVMRGNHHDAWVNGASDPISGQSAMLDEAKALGDLLKTGWKPKRSIVYCSWDGEEPGLLGSTEYVEGHDKELQEKAVVYINSDGNGRGFLGAGGSQALEPFMDEITQNVNDPQTNVSIYDRKKAHELVSAASVKDKKEILDRKGGKLESLGSGSDYSSFLQHLGIPTLDLGFGGEDGGGEYHSIYDSFDDYRRFKDSSFNYGVALSKTAGHAVMRMANAELLPFDFRNLQTTVSKYVTELGELVDKTRENTAMDNQLIKSNDFALAADPTQHEKLPVAKDSVPKLDFTALKTAVDTLKKVADKLAASWTTASQAKGNNDKLNKLLYHAEQQLLSADGLPRRPWYKHTIYAPGFYTGYGVKTLPGIREAIEQRNWKEAQDQIGVVANSINNLVGYLSAGI</sequence>
<dbReference type="Pfam" id="PF04389">
    <property type="entry name" value="Peptidase_M28"/>
    <property type="match status" value="1"/>
</dbReference>
<evidence type="ECO:0000313" key="6">
    <source>
        <dbReference type="EMBL" id="ASU32209.1"/>
    </source>
</evidence>
<dbReference type="GO" id="GO:0016787">
    <property type="term" value="F:hydrolase activity"/>
    <property type="evidence" value="ECO:0007669"/>
    <property type="project" value="UniProtKB-KW"/>
</dbReference>
<dbReference type="InterPro" id="IPR003137">
    <property type="entry name" value="PA_domain"/>
</dbReference>
<feature type="chain" id="PRO_5013030665" evidence="2">
    <location>
        <begin position="31"/>
        <end position="749"/>
    </location>
</feature>
<dbReference type="Pfam" id="PF02225">
    <property type="entry name" value="PA"/>
    <property type="match status" value="1"/>
</dbReference>
<evidence type="ECO:0000259" key="3">
    <source>
        <dbReference type="Pfam" id="PF02225"/>
    </source>
</evidence>
<feature type="domain" description="Peptidase M28" evidence="5">
    <location>
        <begin position="338"/>
        <end position="540"/>
    </location>
</feature>
<feature type="signal peptide" evidence="2">
    <location>
        <begin position="1"/>
        <end position="30"/>
    </location>
</feature>
<dbReference type="FunFam" id="3.40.630.10:FF:000101">
    <property type="entry name" value="N-acetylated alpha-linked acidic dipeptidase like 1"/>
    <property type="match status" value="1"/>
</dbReference>
<organism evidence="6 7">
    <name type="scientific">Mucilaginibacter xinganensis</name>
    <dbReference type="NCBI Taxonomy" id="1234841"/>
    <lineage>
        <taxon>Bacteria</taxon>
        <taxon>Pseudomonadati</taxon>
        <taxon>Bacteroidota</taxon>
        <taxon>Sphingobacteriia</taxon>
        <taxon>Sphingobacteriales</taxon>
        <taxon>Sphingobacteriaceae</taxon>
        <taxon>Mucilaginibacter</taxon>
    </lineage>
</organism>
<dbReference type="SUPFAM" id="SSF53187">
    <property type="entry name" value="Zn-dependent exopeptidases"/>
    <property type="match status" value="1"/>
</dbReference>
<dbReference type="CDD" id="cd02121">
    <property type="entry name" value="PA_GCPII_like"/>
    <property type="match status" value="1"/>
</dbReference>
<dbReference type="Gene3D" id="1.20.930.40">
    <property type="entry name" value="Transferrin receptor-like, dimerisation domain"/>
    <property type="match status" value="1"/>
</dbReference>
<keyword evidence="2" id="KW-0732">Signal</keyword>
<name>A0A223NQM3_9SPHI</name>
<dbReference type="InterPro" id="IPR046450">
    <property type="entry name" value="PA_dom_sf"/>
</dbReference>
<reference evidence="6 7" key="1">
    <citation type="submission" date="2017-08" db="EMBL/GenBank/DDBJ databases">
        <title>Complete genome sequence of Mucilaginibacter sp. strain BJC16-A31.</title>
        <authorList>
            <consortium name="Henan University of Science and Technology"/>
            <person name="You X."/>
        </authorList>
    </citation>
    <scope>NUCLEOTIDE SEQUENCE [LARGE SCALE GENOMIC DNA]</scope>
    <source>
        <strain evidence="6 7">BJC16-A31</strain>
    </source>
</reference>
<feature type="domain" description="Transferrin receptor-like dimerisation" evidence="4">
    <location>
        <begin position="636"/>
        <end position="743"/>
    </location>
</feature>
<protein>
    <submittedName>
        <fullName evidence="6">Folate hydrolase</fullName>
    </submittedName>
</protein>
<evidence type="ECO:0000256" key="2">
    <source>
        <dbReference type="SAM" id="SignalP"/>
    </source>
</evidence>
<evidence type="ECO:0000259" key="4">
    <source>
        <dbReference type="Pfam" id="PF04253"/>
    </source>
</evidence>
<gene>
    <name evidence="6" type="ORF">MuYL_0306</name>
</gene>
<dbReference type="Gene3D" id="3.40.630.10">
    <property type="entry name" value="Zn peptidases"/>
    <property type="match status" value="1"/>
</dbReference>
<accession>A0A223NQM3</accession>
<dbReference type="InterPro" id="IPR036757">
    <property type="entry name" value="TFR-like_dimer_dom_sf"/>
</dbReference>
<keyword evidence="6" id="KW-0378">Hydrolase</keyword>
<dbReference type="InterPro" id="IPR007484">
    <property type="entry name" value="Peptidase_M28"/>
</dbReference>
<comment type="similarity">
    <text evidence="1">Belongs to the peptidase M28 family. M28B subfamily.</text>
</comment>
<evidence type="ECO:0000313" key="7">
    <source>
        <dbReference type="Proteomes" id="UP000215002"/>
    </source>
</evidence>
<feature type="domain" description="PA" evidence="3">
    <location>
        <begin position="157"/>
        <end position="225"/>
    </location>
</feature>
<evidence type="ECO:0000259" key="5">
    <source>
        <dbReference type="Pfam" id="PF04389"/>
    </source>
</evidence>
<keyword evidence="7" id="KW-1185">Reference proteome</keyword>
<dbReference type="EMBL" id="CP022743">
    <property type="protein sequence ID" value="ASU32209.1"/>
    <property type="molecule type" value="Genomic_DNA"/>
</dbReference>
<evidence type="ECO:0000256" key="1">
    <source>
        <dbReference type="ARBA" id="ARBA00005634"/>
    </source>
</evidence>
<dbReference type="Gene3D" id="3.50.30.30">
    <property type="match status" value="1"/>
</dbReference>
<dbReference type="KEGG" id="muc:MuYL_0306"/>
<dbReference type="SUPFAM" id="SSF52025">
    <property type="entry name" value="PA domain"/>
    <property type="match status" value="1"/>
</dbReference>
<dbReference type="Proteomes" id="UP000215002">
    <property type="component" value="Chromosome"/>
</dbReference>
<dbReference type="PANTHER" id="PTHR10404">
    <property type="entry name" value="N-ACETYLATED-ALPHA-LINKED ACIDIC DIPEPTIDASE"/>
    <property type="match status" value="1"/>
</dbReference>
<dbReference type="InterPro" id="IPR007365">
    <property type="entry name" value="TFR-like_dimer_dom"/>
</dbReference>
<proteinExistence type="inferred from homology"/>